<dbReference type="EMBL" id="FOXA01000010">
    <property type="protein sequence ID" value="SFP65605.1"/>
    <property type="molecule type" value="Genomic_DNA"/>
</dbReference>
<dbReference type="Proteomes" id="UP000199356">
    <property type="component" value="Unassembled WGS sequence"/>
</dbReference>
<dbReference type="AlphaFoldDB" id="A0A1I5S4D8"/>
<name>A0A1I5S4D8_9RHOB</name>
<dbReference type="STRING" id="441119.SAMN04488047_11037"/>
<dbReference type="Pfam" id="PF07309">
    <property type="entry name" value="FlaF"/>
    <property type="match status" value="1"/>
</dbReference>
<sequence>MSIAAYKRTIRESESPRQIERRILSRITGELEQSAHDFDAADGRGPRLELLAGGLRDSLAENQKIWGALRNDLADAGNRLPPELRASLLSLAMWVERQTTRALGGEPGVGALVTVNRHVIAGLSGAAPSPQG</sequence>
<evidence type="ECO:0000313" key="1">
    <source>
        <dbReference type="EMBL" id="SFP65605.1"/>
    </source>
</evidence>
<keyword evidence="1" id="KW-0966">Cell projection</keyword>
<gene>
    <name evidence="1" type="ORF">SAMN04488047_11037</name>
</gene>
<dbReference type="InterPro" id="IPR010845">
    <property type="entry name" value="FlaF"/>
</dbReference>
<accession>A0A1I5S4D8</accession>
<keyword evidence="2" id="KW-1185">Reference proteome</keyword>
<protein>
    <submittedName>
        <fullName evidence="1">Flagellar protein FlaF</fullName>
    </submittedName>
</protein>
<organism evidence="1 2">
    <name type="scientific">Tranquillimonas alkanivorans</name>
    <dbReference type="NCBI Taxonomy" id="441119"/>
    <lineage>
        <taxon>Bacteria</taxon>
        <taxon>Pseudomonadati</taxon>
        <taxon>Pseudomonadota</taxon>
        <taxon>Alphaproteobacteria</taxon>
        <taxon>Rhodobacterales</taxon>
        <taxon>Roseobacteraceae</taxon>
        <taxon>Tranquillimonas</taxon>
    </lineage>
</organism>
<reference evidence="1 2" key="1">
    <citation type="submission" date="2016-10" db="EMBL/GenBank/DDBJ databases">
        <authorList>
            <person name="de Groot N.N."/>
        </authorList>
    </citation>
    <scope>NUCLEOTIDE SEQUENCE [LARGE SCALE GENOMIC DNA]</scope>
    <source>
        <strain evidence="1 2">DSM 19547</strain>
    </source>
</reference>
<keyword evidence="1" id="KW-0969">Cilium</keyword>
<evidence type="ECO:0000313" key="2">
    <source>
        <dbReference type="Proteomes" id="UP000199356"/>
    </source>
</evidence>
<dbReference type="GO" id="GO:0044781">
    <property type="term" value="P:bacterial-type flagellum organization"/>
    <property type="evidence" value="ECO:0007669"/>
    <property type="project" value="InterPro"/>
</dbReference>
<dbReference type="RefSeq" id="WP_093422591.1">
    <property type="nucleotide sequence ID" value="NZ_FOXA01000010.1"/>
</dbReference>
<dbReference type="OrthoDB" id="9808944at2"/>
<proteinExistence type="predicted"/>
<keyword evidence="1" id="KW-0282">Flagellum</keyword>